<evidence type="ECO:0000259" key="3">
    <source>
        <dbReference type="Pfam" id="PF02663"/>
    </source>
</evidence>
<dbReference type="PANTHER" id="PTHR39418">
    <property type="entry name" value="DEHYDROGENASE-RELATED"/>
    <property type="match status" value="1"/>
</dbReference>
<dbReference type="PANTHER" id="PTHR39418:SF1">
    <property type="entry name" value="DEHYDROGENASE"/>
    <property type="match status" value="1"/>
</dbReference>
<dbReference type="Gene3D" id="3.30.1330.20">
    <property type="entry name" value="Tubulin/FtsZ, C-terminal domain"/>
    <property type="match status" value="1"/>
</dbReference>
<gene>
    <name evidence="4" type="ORF">SAMN05660420_01676</name>
</gene>
<proteinExistence type="predicted"/>
<organism evidence="4 5">
    <name type="scientific">Desulfuromusa kysingii</name>
    <dbReference type="NCBI Taxonomy" id="37625"/>
    <lineage>
        <taxon>Bacteria</taxon>
        <taxon>Pseudomonadati</taxon>
        <taxon>Thermodesulfobacteriota</taxon>
        <taxon>Desulfuromonadia</taxon>
        <taxon>Desulfuromonadales</taxon>
        <taxon>Geopsychrobacteraceae</taxon>
        <taxon>Desulfuromusa</taxon>
    </lineage>
</organism>
<dbReference type="InterPro" id="IPR037103">
    <property type="entry name" value="Tubulin/FtsZ-like_C"/>
</dbReference>
<dbReference type="STRING" id="37625.SAMN05660420_01676"/>
<dbReference type="InterPro" id="IPR053194">
    <property type="entry name" value="tRNA_methyltr_O"/>
</dbReference>
<dbReference type="Pfam" id="PF02663">
    <property type="entry name" value="FmdE"/>
    <property type="match status" value="1"/>
</dbReference>
<sequence>MHSFEEYYATGLKFHGHKCPAMPMGLRAGLAAMKALGVERSQDKELRVLAETGDGHAAGCFVDGIMTATGCTYGKSNIEKLYYNKMAFTLIDVKTGRSVRVSLKNEVFSQALKSPFIEQRKAGVLPQNIPAEITNPVIEKIFKIPEEMLLNIGEIEQVELLGAKGVFTAEPCAICGELTFTNKLQDTDAGRVCIPCAK</sequence>
<feature type="domain" description="Formylmethanofuran dehydrogenase subunit E" evidence="3">
    <location>
        <begin position="14"/>
        <end position="150"/>
    </location>
</feature>
<evidence type="ECO:0000313" key="4">
    <source>
        <dbReference type="EMBL" id="SEA27222.1"/>
    </source>
</evidence>
<dbReference type="EMBL" id="FNQN01000004">
    <property type="protein sequence ID" value="SEA27222.1"/>
    <property type="molecule type" value="Genomic_DNA"/>
</dbReference>
<name>A0A1H3ZVB5_9BACT</name>
<keyword evidence="1" id="KW-0547">Nucleotide-binding</keyword>
<reference evidence="4 5" key="1">
    <citation type="submission" date="2016-10" db="EMBL/GenBank/DDBJ databases">
        <authorList>
            <person name="de Groot N.N."/>
        </authorList>
    </citation>
    <scope>NUCLEOTIDE SEQUENCE [LARGE SCALE GENOMIC DNA]</scope>
    <source>
        <strain evidence="4 5">DSM 7343</strain>
    </source>
</reference>
<keyword evidence="2" id="KW-0342">GTP-binding</keyword>
<evidence type="ECO:0000256" key="2">
    <source>
        <dbReference type="ARBA" id="ARBA00023134"/>
    </source>
</evidence>
<evidence type="ECO:0000256" key="1">
    <source>
        <dbReference type="ARBA" id="ARBA00022741"/>
    </source>
</evidence>
<dbReference type="InterPro" id="IPR023288">
    <property type="entry name" value="Pa2218-like_dom_sf"/>
</dbReference>
<evidence type="ECO:0000313" key="5">
    <source>
        <dbReference type="Proteomes" id="UP000199409"/>
    </source>
</evidence>
<dbReference type="Proteomes" id="UP000199409">
    <property type="component" value="Unassembled WGS sequence"/>
</dbReference>
<dbReference type="SUPFAM" id="SSF143555">
    <property type="entry name" value="FwdE-like"/>
    <property type="match status" value="1"/>
</dbReference>
<dbReference type="OrthoDB" id="9804309at2"/>
<dbReference type="GO" id="GO:0005525">
    <property type="term" value="F:GTP binding"/>
    <property type="evidence" value="ECO:0007669"/>
    <property type="project" value="UniProtKB-KW"/>
</dbReference>
<accession>A0A1H3ZVB5</accession>
<dbReference type="RefSeq" id="WP_092346685.1">
    <property type="nucleotide sequence ID" value="NZ_FNQN01000004.1"/>
</dbReference>
<protein>
    <submittedName>
        <fullName evidence="4">Formylmethanofuran dehydrogenase subunit E</fullName>
    </submittedName>
</protein>
<dbReference type="Gene3D" id="1.10.3320.10">
    <property type="entry name" value="pa2218 like domain"/>
    <property type="match status" value="1"/>
</dbReference>
<keyword evidence="5" id="KW-1185">Reference proteome</keyword>
<dbReference type="InterPro" id="IPR003814">
    <property type="entry name" value="FmdEsu_dom"/>
</dbReference>
<dbReference type="AlphaFoldDB" id="A0A1H3ZVB5"/>